<dbReference type="OrthoDB" id="21828at2"/>
<evidence type="ECO:0000256" key="6">
    <source>
        <dbReference type="ARBA" id="ARBA00023136"/>
    </source>
</evidence>
<name>A0A326U7Q9_THEHA</name>
<keyword evidence="5 8" id="KW-1133">Transmembrane helix</keyword>
<keyword evidence="10" id="KW-1185">Reference proteome</keyword>
<evidence type="ECO:0000256" key="2">
    <source>
        <dbReference type="ARBA" id="ARBA00022448"/>
    </source>
</evidence>
<proteinExistence type="inferred from homology"/>
<dbReference type="GO" id="GO:0022857">
    <property type="term" value="F:transmembrane transporter activity"/>
    <property type="evidence" value="ECO:0007669"/>
    <property type="project" value="InterPro"/>
</dbReference>
<feature type="transmembrane region" description="Helical" evidence="8">
    <location>
        <begin position="84"/>
        <end position="102"/>
    </location>
</feature>
<dbReference type="FunFam" id="1.10.3730.20:FF:000001">
    <property type="entry name" value="Quaternary ammonium compound resistance transporter SugE"/>
    <property type="match status" value="1"/>
</dbReference>
<feature type="transmembrane region" description="Helical" evidence="8">
    <location>
        <begin position="33"/>
        <end position="50"/>
    </location>
</feature>
<dbReference type="InterPro" id="IPR037185">
    <property type="entry name" value="EmrE-like"/>
</dbReference>
<dbReference type="InterPro" id="IPR000390">
    <property type="entry name" value="Small_drug/metabolite_transptr"/>
</dbReference>
<dbReference type="Proteomes" id="UP000248806">
    <property type="component" value="Unassembled WGS sequence"/>
</dbReference>
<sequence length="107" mass="11300">MAWIILIIAGLFEIVWAVALKESAGFSKLVPSIITVIGMAISIWLLALAIRSLPVGTGYAVWTGIGALGTAIIGILFLHESTSIPRLIFLTLLITSLIGLKLSTPEG</sequence>
<dbReference type="Gene3D" id="1.10.3730.20">
    <property type="match status" value="1"/>
</dbReference>
<keyword evidence="6 8" id="KW-0472">Membrane</keyword>
<gene>
    <name evidence="9" type="ORF">EI42_02215</name>
</gene>
<dbReference type="InterPro" id="IPR045324">
    <property type="entry name" value="Small_multidrug_res"/>
</dbReference>
<comment type="caution">
    <text evidence="9">The sequence shown here is derived from an EMBL/GenBank/DDBJ whole genome shotgun (WGS) entry which is preliminary data.</text>
</comment>
<keyword evidence="3" id="KW-1003">Cell membrane</keyword>
<dbReference type="PANTHER" id="PTHR30561:SF0">
    <property type="entry name" value="GUANIDINIUM EXPORTER"/>
    <property type="match status" value="1"/>
</dbReference>
<dbReference type="GO" id="GO:0005886">
    <property type="term" value="C:plasma membrane"/>
    <property type="evidence" value="ECO:0007669"/>
    <property type="project" value="UniProtKB-SubCell"/>
</dbReference>
<dbReference type="SUPFAM" id="SSF103481">
    <property type="entry name" value="Multidrug resistance efflux transporter EmrE"/>
    <property type="match status" value="1"/>
</dbReference>
<evidence type="ECO:0000313" key="9">
    <source>
        <dbReference type="EMBL" id="PZW31118.1"/>
    </source>
</evidence>
<protein>
    <submittedName>
        <fullName evidence="9">Quaternary ammonium compound-resistance protein SugE</fullName>
    </submittedName>
</protein>
<evidence type="ECO:0000256" key="4">
    <source>
        <dbReference type="ARBA" id="ARBA00022692"/>
    </source>
</evidence>
<dbReference type="EMBL" id="QKUF01000006">
    <property type="protein sequence ID" value="PZW31118.1"/>
    <property type="molecule type" value="Genomic_DNA"/>
</dbReference>
<evidence type="ECO:0000313" key="10">
    <source>
        <dbReference type="Proteomes" id="UP000248806"/>
    </source>
</evidence>
<evidence type="ECO:0000256" key="5">
    <source>
        <dbReference type="ARBA" id="ARBA00022989"/>
    </source>
</evidence>
<accession>A0A326U7Q9</accession>
<evidence type="ECO:0000256" key="8">
    <source>
        <dbReference type="SAM" id="Phobius"/>
    </source>
</evidence>
<dbReference type="AlphaFoldDB" id="A0A326U7Q9"/>
<dbReference type="PANTHER" id="PTHR30561">
    <property type="entry name" value="SMR FAMILY PROTON-DEPENDENT DRUG EFFLUX TRANSPORTER SUGE"/>
    <property type="match status" value="1"/>
</dbReference>
<evidence type="ECO:0000256" key="7">
    <source>
        <dbReference type="RuleBase" id="RU003942"/>
    </source>
</evidence>
<evidence type="ECO:0000256" key="1">
    <source>
        <dbReference type="ARBA" id="ARBA00004651"/>
    </source>
</evidence>
<feature type="transmembrane region" description="Helical" evidence="8">
    <location>
        <begin position="59"/>
        <end position="78"/>
    </location>
</feature>
<organism evidence="9 10">
    <name type="scientific">Thermosporothrix hazakensis</name>
    <dbReference type="NCBI Taxonomy" id="644383"/>
    <lineage>
        <taxon>Bacteria</taxon>
        <taxon>Bacillati</taxon>
        <taxon>Chloroflexota</taxon>
        <taxon>Ktedonobacteria</taxon>
        <taxon>Ktedonobacterales</taxon>
        <taxon>Thermosporotrichaceae</taxon>
        <taxon>Thermosporothrix</taxon>
    </lineage>
</organism>
<evidence type="ECO:0000256" key="3">
    <source>
        <dbReference type="ARBA" id="ARBA00022475"/>
    </source>
</evidence>
<dbReference type="RefSeq" id="WP_111321798.1">
    <property type="nucleotide sequence ID" value="NZ_BIFX01000003.1"/>
</dbReference>
<reference evidence="9 10" key="1">
    <citation type="submission" date="2018-06" db="EMBL/GenBank/DDBJ databases">
        <title>Genomic Encyclopedia of Archaeal and Bacterial Type Strains, Phase II (KMG-II): from individual species to whole genera.</title>
        <authorList>
            <person name="Goeker M."/>
        </authorList>
    </citation>
    <scope>NUCLEOTIDE SEQUENCE [LARGE SCALE GENOMIC DNA]</scope>
    <source>
        <strain evidence="9 10">ATCC BAA-1881</strain>
    </source>
</reference>
<keyword evidence="4 7" id="KW-0812">Transmembrane</keyword>
<dbReference type="NCBIfam" id="NF008512">
    <property type="entry name" value="PRK11431.1"/>
    <property type="match status" value="1"/>
</dbReference>
<comment type="subcellular location">
    <subcellularLocation>
        <location evidence="1 7">Cell membrane</location>
        <topology evidence="1 7">Multi-pass membrane protein</topology>
    </subcellularLocation>
</comment>
<dbReference type="Pfam" id="PF00893">
    <property type="entry name" value="Multi_Drug_Res"/>
    <property type="match status" value="1"/>
</dbReference>
<keyword evidence="2" id="KW-0813">Transport</keyword>
<comment type="similarity">
    <text evidence="7">Belongs to the drug/metabolite transporter (DMT) superfamily. Small multidrug resistance (SMR) (TC 2.A.7.1) family.</text>
</comment>